<dbReference type="PANTHER" id="PTHR46056">
    <property type="entry name" value="LONG-CHAIN-ALCOHOL OXIDASE"/>
    <property type="match status" value="1"/>
</dbReference>
<name>A0A086TEV1_HAPC1</name>
<dbReference type="Pfam" id="PF05199">
    <property type="entry name" value="GMC_oxred_C"/>
    <property type="match status" value="1"/>
</dbReference>
<feature type="domain" description="Glucose-methanol-choline oxidoreductase C-terminal" evidence="17">
    <location>
        <begin position="578"/>
        <end position="739"/>
    </location>
</feature>
<dbReference type="Proteomes" id="UP000029964">
    <property type="component" value="Unassembled WGS sequence"/>
</dbReference>
<dbReference type="GO" id="GO:0046577">
    <property type="term" value="F:long-chain-alcohol oxidase activity"/>
    <property type="evidence" value="ECO:0007669"/>
    <property type="project" value="UniProtKB-EC"/>
</dbReference>
<feature type="active site" description="Proton acceptor" evidence="13">
    <location>
        <position position="687"/>
    </location>
</feature>
<dbReference type="PANTHER" id="PTHR46056:SF12">
    <property type="entry name" value="LONG-CHAIN-ALCOHOL OXIDASE"/>
    <property type="match status" value="1"/>
</dbReference>
<evidence type="ECO:0000256" key="14">
    <source>
        <dbReference type="SAM" id="MobiDB-lite"/>
    </source>
</evidence>
<evidence type="ECO:0000256" key="12">
    <source>
        <dbReference type="PIRNR" id="PIRNR028937"/>
    </source>
</evidence>
<evidence type="ECO:0000313" key="18">
    <source>
        <dbReference type="EMBL" id="KFH47883.1"/>
    </source>
</evidence>
<dbReference type="InterPro" id="IPR007867">
    <property type="entry name" value="GMC_OxRtase_C"/>
</dbReference>
<evidence type="ECO:0000259" key="17">
    <source>
        <dbReference type="Pfam" id="PF05199"/>
    </source>
</evidence>
<comment type="subcellular location">
    <subcellularLocation>
        <location evidence="3">Membrane</location>
    </subcellularLocation>
</comment>
<protein>
    <recommendedName>
        <fullName evidence="5 12">Long-chain-alcohol oxidase</fullName>
        <ecNumber evidence="5 12">1.1.3.20</ecNumber>
    </recommendedName>
</protein>
<dbReference type="STRING" id="857340.A0A086TEV1"/>
<feature type="domain" description="FAD-dependent oxidoreductase 2 FAD-binding" evidence="16">
    <location>
        <begin position="221"/>
        <end position="254"/>
    </location>
</feature>
<evidence type="ECO:0000256" key="7">
    <source>
        <dbReference type="ARBA" id="ARBA00022692"/>
    </source>
</evidence>
<evidence type="ECO:0000256" key="6">
    <source>
        <dbReference type="ARBA" id="ARBA00022630"/>
    </source>
</evidence>
<keyword evidence="10 12" id="KW-0560">Oxidoreductase</keyword>
<dbReference type="Gene3D" id="3.50.50.60">
    <property type="entry name" value="FAD/NAD(P)-binding domain"/>
    <property type="match status" value="2"/>
</dbReference>
<evidence type="ECO:0000256" key="5">
    <source>
        <dbReference type="ARBA" id="ARBA00013125"/>
    </source>
</evidence>
<dbReference type="PIRSF" id="PIRSF028937">
    <property type="entry name" value="Lg_Ch_AO"/>
    <property type="match status" value="1"/>
</dbReference>
<dbReference type="GO" id="GO:0050660">
    <property type="term" value="F:flavin adenine dinucleotide binding"/>
    <property type="evidence" value="ECO:0007669"/>
    <property type="project" value="InterPro"/>
</dbReference>
<accession>A0A086TEV1</accession>
<feature type="region of interest" description="Disordered" evidence="14">
    <location>
        <begin position="1"/>
        <end position="23"/>
    </location>
</feature>
<organism evidence="18 19">
    <name type="scientific">Hapsidospora chrysogenum (strain ATCC 11550 / CBS 779.69 / DSM 880 / IAM 14645 / JCM 23072 / IMI 49137)</name>
    <name type="common">Acremonium chrysogenum</name>
    <dbReference type="NCBI Taxonomy" id="857340"/>
    <lineage>
        <taxon>Eukaryota</taxon>
        <taxon>Fungi</taxon>
        <taxon>Dikarya</taxon>
        <taxon>Ascomycota</taxon>
        <taxon>Pezizomycotina</taxon>
        <taxon>Sordariomycetes</taxon>
        <taxon>Hypocreomycetidae</taxon>
        <taxon>Hypocreales</taxon>
        <taxon>Bionectriaceae</taxon>
        <taxon>Hapsidospora</taxon>
    </lineage>
</organism>
<sequence>MAASSTQLKPVETPPPHAPSGDFMTTDQWDVWHALLDGALPAVTSKSRATGDRHQVVLPDDEFDRLLEEASKGLLPDGPGAEDVVDFFASRLGADPLVRDDCLRMLARSPARSKLAGVMGILNTRVGSLLFTGYWNPITDQPTAVRHAILQSWSQSRFTILKGLSRTITSLAAKAAVATNQPFHRLSGYTDIPRNWSRVEGFAFDFIQPGPGDEPHVIETDVVIVGSGPGGGVSAKNIAEAGHRVLVVDRGHYFPPSQLPMSQTASSQHMFENGGALATENGFMSLLAGSTWGGGGTINWSVALRPQDYVRKQWADEGLSLFGSGEYDECLDRICEFVGVGTDGVRHNHRNKLLLDASEKLGWKAFVVPQNTGNQEHDCGQCSLGCGSAVKKGPAVCWLPAAAEAGAQFMEGFTAERVTFGEDGKTATGVEGLWVARDKDGSVIAPEEERVKRRVQIRAKRVIVSSGSLRSPLLLARSGVENPQVGRNLHLHPVAMATATFDERTNGWEGGIITACNNEFENLDGEGHGVKIQPACMVPYTSISMYPWSSGIDYKMLMARYSRVSTFMAITRDRDTGRVFADPATGTPRIDYAISDHDRDHAIEGLAAIVKMLYISGATEIQPHIHGLERFTVDRQAAASFLRRMEEEEVRDPEFADPKLAAYLSRLRGMGSPAAGGDRMRRAPSAHQMGSCRMSTSPEDGVVDEGGKVWGREGLYVADASVLPSATGVNPMITVMATADWISRGVRDGL</sequence>
<comment type="caution">
    <text evidence="18">The sequence shown here is derived from an EMBL/GenBank/DDBJ whole genome shotgun (WGS) entry which is preliminary data.</text>
</comment>
<dbReference type="AlphaFoldDB" id="A0A086TEV1"/>
<keyword evidence="6" id="KW-0285">Flavoprotein</keyword>
<keyword evidence="7" id="KW-0812">Transmembrane</keyword>
<dbReference type="InterPro" id="IPR012400">
    <property type="entry name" value="Long_Oxdase"/>
</dbReference>
<dbReference type="EMBL" id="JPKY01000006">
    <property type="protein sequence ID" value="KFH47883.1"/>
    <property type="molecule type" value="Genomic_DNA"/>
</dbReference>
<dbReference type="InterPro" id="IPR036188">
    <property type="entry name" value="FAD/NAD-bd_sf"/>
</dbReference>
<evidence type="ECO:0000256" key="3">
    <source>
        <dbReference type="ARBA" id="ARBA00004370"/>
    </source>
</evidence>
<evidence type="ECO:0000256" key="1">
    <source>
        <dbReference type="ARBA" id="ARBA00000920"/>
    </source>
</evidence>
<evidence type="ECO:0000256" key="8">
    <source>
        <dbReference type="ARBA" id="ARBA00022827"/>
    </source>
</evidence>
<dbReference type="Pfam" id="PF00732">
    <property type="entry name" value="GMC_oxred_N"/>
    <property type="match status" value="1"/>
</dbReference>
<dbReference type="SUPFAM" id="SSF51905">
    <property type="entry name" value="FAD/NAD(P)-binding domain"/>
    <property type="match status" value="1"/>
</dbReference>
<evidence type="ECO:0000256" key="2">
    <source>
        <dbReference type="ARBA" id="ARBA00003842"/>
    </source>
</evidence>
<keyword evidence="19" id="KW-1185">Reference proteome</keyword>
<dbReference type="GO" id="GO:0016020">
    <property type="term" value="C:membrane"/>
    <property type="evidence" value="ECO:0007669"/>
    <property type="project" value="UniProtKB-SubCell"/>
</dbReference>
<dbReference type="Pfam" id="PF00890">
    <property type="entry name" value="FAD_binding_2"/>
    <property type="match status" value="1"/>
</dbReference>
<dbReference type="EC" id="1.1.3.20" evidence="5 12"/>
<feature type="domain" description="Glucose-methanol-choline oxidoreductase N-terminal" evidence="15">
    <location>
        <begin position="268"/>
        <end position="494"/>
    </location>
</feature>
<evidence type="ECO:0000256" key="4">
    <source>
        <dbReference type="ARBA" id="ARBA00010790"/>
    </source>
</evidence>
<proteinExistence type="inferred from homology"/>
<dbReference type="InterPro" id="IPR000172">
    <property type="entry name" value="GMC_OxRdtase_N"/>
</dbReference>
<gene>
    <name evidence="18" type="ORF">ACRE_012770</name>
</gene>
<dbReference type="HOGENOM" id="CLU_008878_3_1_1"/>
<evidence type="ECO:0000256" key="11">
    <source>
        <dbReference type="ARBA" id="ARBA00023136"/>
    </source>
</evidence>
<evidence type="ECO:0000256" key="13">
    <source>
        <dbReference type="PIRSR" id="PIRSR028937-1"/>
    </source>
</evidence>
<dbReference type="OrthoDB" id="269227at2759"/>
<keyword evidence="11" id="KW-0472">Membrane</keyword>
<evidence type="ECO:0000256" key="10">
    <source>
        <dbReference type="ARBA" id="ARBA00023002"/>
    </source>
</evidence>
<comment type="similarity">
    <text evidence="4 12">Belongs to the GMC oxidoreductase family.</text>
</comment>
<comment type="catalytic activity">
    <reaction evidence="1 12">
        <text>a long-chain primary fatty alcohol + O2 = a long-chain fatty aldehyde + H2O2</text>
        <dbReference type="Rhea" id="RHEA:22756"/>
        <dbReference type="ChEBI" id="CHEBI:15379"/>
        <dbReference type="ChEBI" id="CHEBI:16240"/>
        <dbReference type="ChEBI" id="CHEBI:17176"/>
        <dbReference type="ChEBI" id="CHEBI:77396"/>
        <dbReference type="EC" id="1.1.3.20"/>
    </reaction>
</comment>
<keyword evidence="8" id="KW-0274">FAD</keyword>
<evidence type="ECO:0000256" key="9">
    <source>
        <dbReference type="ARBA" id="ARBA00022989"/>
    </source>
</evidence>
<comment type="function">
    <text evidence="2">Long-chain fatty alcohol oxidase involved in the omega-oxidation pathway of lipid degradation.</text>
</comment>
<dbReference type="InterPro" id="IPR003953">
    <property type="entry name" value="FAD-dep_OxRdtase_2_FAD-bd"/>
</dbReference>
<evidence type="ECO:0000313" key="19">
    <source>
        <dbReference type="Proteomes" id="UP000029964"/>
    </source>
</evidence>
<feature type="region of interest" description="Disordered" evidence="14">
    <location>
        <begin position="672"/>
        <end position="702"/>
    </location>
</feature>
<keyword evidence="9" id="KW-1133">Transmembrane helix</keyword>
<evidence type="ECO:0000259" key="15">
    <source>
        <dbReference type="Pfam" id="PF00732"/>
    </source>
</evidence>
<evidence type="ECO:0000259" key="16">
    <source>
        <dbReference type="Pfam" id="PF00890"/>
    </source>
</evidence>
<reference evidence="19" key="1">
    <citation type="journal article" date="2014" name="Genome Announc.">
        <title>Genome sequence and annotation of Acremonium chrysogenum, producer of the beta-lactam antibiotic cephalosporin C.</title>
        <authorList>
            <person name="Terfehr D."/>
            <person name="Dahlmann T.A."/>
            <person name="Specht T."/>
            <person name="Zadra I."/>
            <person name="Kuernsteiner H."/>
            <person name="Kueck U."/>
        </authorList>
    </citation>
    <scope>NUCLEOTIDE SEQUENCE [LARGE SCALE GENOMIC DNA]</scope>
    <source>
        <strain evidence="19">ATCC 11550 / CBS 779.69 / DSM 880 / IAM 14645 / JCM 23072 / IMI 49137</strain>
    </source>
</reference>